<evidence type="ECO:0000313" key="5">
    <source>
        <dbReference type="EMBL" id="EFX76875.1"/>
    </source>
</evidence>
<evidence type="ECO:0000256" key="1">
    <source>
        <dbReference type="PROSITE-ProRule" id="PRU00047"/>
    </source>
</evidence>
<dbReference type="PROSITE" id="PS50158">
    <property type="entry name" value="ZF_CCHC"/>
    <property type="match status" value="1"/>
</dbReference>
<dbReference type="KEGG" id="dpx:DAPPUDRAFT_106710"/>
<feature type="region of interest" description="Disordered" evidence="2">
    <location>
        <begin position="216"/>
        <end position="242"/>
    </location>
</feature>
<dbReference type="InterPro" id="IPR036875">
    <property type="entry name" value="Znf_CCHC_sf"/>
</dbReference>
<evidence type="ECO:0000256" key="2">
    <source>
        <dbReference type="SAM" id="MobiDB-lite"/>
    </source>
</evidence>
<feature type="region of interest" description="Disordered" evidence="2">
    <location>
        <begin position="179"/>
        <end position="204"/>
    </location>
</feature>
<keyword evidence="1" id="KW-0863">Zinc-finger</keyword>
<dbReference type="SMART" id="SM00343">
    <property type="entry name" value="ZnF_C2HC"/>
    <property type="match status" value="1"/>
</dbReference>
<evidence type="ECO:0000259" key="4">
    <source>
        <dbReference type="PROSITE" id="PS50208"/>
    </source>
</evidence>
<dbReference type="SUPFAM" id="SSF57756">
    <property type="entry name" value="Retrovirus zinc finger-like domains"/>
    <property type="match status" value="1"/>
</dbReference>
<feature type="domain" description="Caspase family p20" evidence="4">
    <location>
        <begin position="78"/>
        <end position="102"/>
    </location>
</feature>
<dbReference type="InParanoid" id="E9GUC0"/>
<dbReference type="InterPro" id="IPR001878">
    <property type="entry name" value="Znf_CCHC"/>
</dbReference>
<keyword evidence="1" id="KW-0862">Zinc</keyword>
<sequence>MANASAAIATRVIPGWFCFCATSETAKENELSAPSGPPVRLVTVGEEMQVVPGSRTCYRCRVVGHIAKDCTNPTYREFDGKNCPWLLGKPKIFFFNACRGQATNIAHVPTEFLSSSKDVIRMEMVPNDSESLFLGPQHQDIKLMNVIVKIFKNSGKPVKKLSDVELNQNNQPWVEIRRKKRRNRIRSSSPETREQSPSIPDCSDVPMELVIAIAADANANSSDSSEEEISTEENGRAWQMHL</sequence>
<dbReference type="Proteomes" id="UP000000305">
    <property type="component" value="Unassembled WGS sequence"/>
</dbReference>
<proteinExistence type="predicted"/>
<organism evidence="5 6">
    <name type="scientific">Daphnia pulex</name>
    <name type="common">Water flea</name>
    <dbReference type="NCBI Taxonomy" id="6669"/>
    <lineage>
        <taxon>Eukaryota</taxon>
        <taxon>Metazoa</taxon>
        <taxon>Ecdysozoa</taxon>
        <taxon>Arthropoda</taxon>
        <taxon>Crustacea</taxon>
        <taxon>Branchiopoda</taxon>
        <taxon>Diplostraca</taxon>
        <taxon>Cladocera</taxon>
        <taxon>Anomopoda</taxon>
        <taxon>Daphniidae</taxon>
        <taxon>Daphnia</taxon>
    </lineage>
</organism>
<dbReference type="Gene3D" id="4.10.60.10">
    <property type="entry name" value="Zinc finger, CCHC-type"/>
    <property type="match status" value="1"/>
</dbReference>
<dbReference type="AlphaFoldDB" id="E9GUC0"/>
<dbReference type="GO" id="GO:0004197">
    <property type="term" value="F:cysteine-type endopeptidase activity"/>
    <property type="evidence" value="ECO:0007669"/>
    <property type="project" value="InterPro"/>
</dbReference>
<reference evidence="5 6" key="1">
    <citation type="journal article" date="2011" name="Science">
        <title>The ecoresponsive genome of Daphnia pulex.</title>
        <authorList>
            <person name="Colbourne J.K."/>
            <person name="Pfrender M.E."/>
            <person name="Gilbert D."/>
            <person name="Thomas W.K."/>
            <person name="Tucker A."/>
            <person name="Oakley T.H."/>
            <person name="Tokishita S."/>
            <person name="Aerts A."/>
            <person name="Arnold G.J."/>
            <person name="Basu M.K."/>
            <person name="Bauer D.J."/>
            <person name="Caceres C.E."/>
            <person name="Carmel L."/>
            <person name="Casola C."/>
            <person name="Choi J.H."/>
            <person name="Detter J.C."/>
            <person name="Dong Q."/>
            <person name="Dusheyko S."/>
            <person name="Eads B.D."/>
            <person name="Frohlich T."/>
            <person name="Geiler-Samerotte K.A."/>
            <person name="Gerlach D."/>
            <person name="Hatcher P."/>
            <person name="Jogdeo S."/>
            <person name="Krijgsveld J."/>
            <person name="Kriventseva E.V."/>
            <person name="Kultz D."/>
            <person name="Laforsch C."/>
            <person name="Lindquist E."/>
            <person name="Lopez J."/>
            <person name="Manak J.R."/>
            <person name="Muller J."/>
            <person name="Pangilinan J."/>
            <person name="Patwardhan R.P."/>
            <person name="Pitluck S."/>
            <person name="Pritham E.J."/>
            <person name="Rechtsteiner A."/>
            <person name="Rho M."/>
            <person name="Rogozin I.B."/>
            <person name="Sakarya O."/>
            <person name="Salamov A."/>
            <person name="Schaack S."/>
            <person name="Shapiro H."/>
            <person name="Shiga Y."/>
            <person name="Skalitzky C."/>
            <person name="Smith Z."/>
            <person name="Souvorov A."/>
            <person name="Sung W."/>
            <person name="Tang Z."/>
            <person name="Tsuchiya D."/>
            <person name="Tu H."/>
            <person name="Vos H."/>
            <person name="Wang M."/>
            <person name="Wolf Y.I."/>
            <person name="Yamagata H."/>
            <person name="Yamada T."/>
            <person name="Ye Y."/>
            <person name="Shaw J.R."/>
            <person name="Andrews J."/>
            <person name="Crease T.J."/>
            <person name="Tang H."/>
            <person name="Lucas S.M."/>
            <person name="Robertson H.M."/>
            <person name="Bork P."/>
            <person name="Koonin E.V."/>
            <person name="Zdobnov E.M."/>
            <person name="Grigoriev I.V."/>
            <person name="Lynch M."/>
            <person name="Boore J.L."/>
        </authorList>
    </citation>
    <scope>NUCLEOTIDE SEQUENCE [LARGE SCALE GENOMIC DNA]</scope>
</reference>
<keyword evidence="6" id="KW-1185">Reference proteome</keyword>
<dbReference type="SUPFAM" id="SSF52129">
    <property type="entry name" value="Caspase-like"/>
    <property type="match status" value="1"/>
</dbReference>
<dbReference type="GO" id="GO:0006508">
    <property type="term" value="P:proteolysis"/>
    <property type="evidence" value="ECO:0007669"/>
    <property type="project" value="InterPro"/>
</dbReference>
<accession>E9GUC0</accession>
<name>E9GUC0_DAPPU</name>
<protein>
    <recommendedName>
        <fullName evidence="7">CCHC-type domain-containing protein</fullName>
    </recommendedName>
</protein>
<keyword evidence="1" id="KW-0479">Metal-binding</keyword>
<gene>
    <name evidence="5" type="ORF">DAPPUDRAFT_106710</name>
</gene>
<dbReference type="InterPro" id="IPR011600">
    <property type="entry name" value="Pept_C14_caspase"/>
</dbReference>
<dbReference type="GO" id="GO:0003676">
    <property type="term" value="F:nucleic acid binding"/>
    <property type="evidence" value="ECO:0007669"/>
    <property type="project" value="InterPro"/>
</dbReference>
<dbReference type="GO" id="GO:0008270">
    <property type="term" value="F:zinc ion binding"/>
    <property type="evidence" value="ECO:0007669"/>
    <property type="project" value="UniProtKB-KW"/>
</dbReference>
<dbReference type="Pfam" id="PF00656">
    <property type="entry name" value="Peptidase_C14"/>
    <property type="match status" value="1"/>
</dbReference>
<evidence type="ECO:0008006" key="7">
    <source>
        <dbReference type="Google" id="ProtNLM"/>
    </source>
</evidence>
<dbReference type="HOGENOM" id="CLU_1148216_0_0_1"/>
<dbReference type="Pfam" id="PF00098">
    <property type="entry name" value="zf-CCHC"/>
    <property type="match status" value="1"/>
</dbReference>
<dbReference type="Gene3D" id="3.40.50.1460">
    <property type="match status" value="1"/>
</dbReference>
<dbReference type="InterPro" id="IPR029030">
    <property type="entry name" value="Caspase-like_dom_sf"/>
</dbReference>
<evidence type="ECO:0000259" key="3">
    <source>
        <dbReference type="PROSITE" id="PS50158"/>
    </source>
</evidence>
<dbReference type="PROSITE" id="PS50208">
    <property type="entry name" value="CASPASE_P20"/>
    <property type="match status" value="1"/>
</dbReference>
<evidence type="ECO:0000313" key="6">
    <source>
        <dbReference type="Proteomes" id="UP000000305"/>
    </source>
</evidence>
<dbReference type="InterPro" id="IPR001309">
    <property type="entry name" value="Pept_C14_p20"/>
</dbReference>
<dbReference type="EMBL" id="GL732566">
    <property type="protein sequence ID" value="EFX76875.1"/>
    <property type="molecule type" value="Genomic_DNA"/>
</dbReference>
<feature type="domain" description="CCHC-type" evidence="3">
    <location>
        <begin position="57"/>
        <end position="72"/>
    </location>
</feature>